<proteinExistence type="predicted"/>
<evidence type="ECO:0000313" key="1">
    <source>
        <dbReference type="EMBL" id="OCA78871.1"/>
    </source>
</evidence>
<evidence type="ECO:0000313" key="3">
    <source>
        <dbReference type="Proteomes" id="UP000093508"/>
    </source>
</evidence>
<reference evidence="1 3" key="1">
    <citation type="submission" date="2016-07" db="EMBL/GenBank/DDBJ databases">
        <authorList>
            <person name="Jeong J.-J."/>
            <person name="Kim D.W."/>
            <person name="Sang M.K."/>
            <person name="Choi I.-G."/>
            <person name="Kim K.D."/>
        </authorList>
    </citation>
    <scope>NUCLEOTIDE SEQUENCE [LARGE SCALE GENOMIC DNA]</scope>
    <source>
        <strain evidence="1 3">C-26</strain>
    </source>
</reference>
<keyword evidence="3" id="KW-1185">Reference proteome</keyword>
<gene>
    <name evidence="1" type="ORF">BBH99_07195</name>
    <name evidence="2" type="ORF">SAMN05444407_10632</name>
</gene>
<accession>A0A1M7DA64</accession>
<organism evidence="2 4">
    <name type="scientific">Chryseobacterium contaminans</name>
    <dbReference type="NCBI Taxonomy" id="1423959"/>
    <lineage>
        <taxon>Bacteria</taxon>
        <taxon>Pseudomonadati</taxon>
        <taxon>Bacteroidota</taxon>
        <taxon>Flavobacteriia</taxon>
        <taxon>Flavobacteriales</taxon>
        <taxon>Weeksellaceae</taxon>
        <taxon>Chryseobacterium group</taxon>
        <taxon>Chryseobacterium</taxon>
    </lineage>
</organism>
<sequence>MKKLLNKLIIIEFEDKEPQKGILINYSKDWFLIKSNPVDFVLDGYSVIKNCNIKNITTNDETEFVEKAMKLKGISVDKKIHKISLKNFDSIAESINKNFGILSLTKKRDDAIYPGKLKKLTDKKIILTWIDLNANWDKNREFTKEKIRTIDFDTDYLVSLKLLAENK</sequence>
<name>A0A1M7DA64_9FLAO</name>
<dbReference type="RefSeq" id="WP_066694964.1">
    <property type="nucleotide sequence ID" value="NZ_FRBM01000006.1"/>
</dbReference>
<dbReference type="OrthoDB" id="893348at2"/>
<dbReference type="EMBL" id="FRBM01000006">
    <property type="protein sequence ID" value="SHL76307.1"/>
    <property type="molecule type" value="Genomic_DNA"/>
</dbReference>
<dbReference type="Proteomes" id="UP000184069">
    <property type="component" value="Unassembled WGS sequence"/>
</dbReference>
<dbReference type="Proteomes" id="UP000093508">
    <property type="component" value="Unassembled WGS sequence"/>
</dbReference>
<dbReference type="AlphaFoldDB" id="A0A1M7DA64"/>
<dbReference type="EMBL" id="MAYF01000135">
    <property type="protein sequence ID" value="OCA78871.1"/>
    <property type="molecule type" value="Genomic_DNA"/>
</dbReference>
<evidence type="ECO:0000313" key="4">
    <source>
        <dbReference type="Proteomes" id="UP000184069"/>
    </source>
</evidence>
<dbReference type="STRING" id="1423959.SAMN05444407_10632"/>
<reference evidence="2 4" key="2">
    <citation type="submission" date="2016-11" db="EMBL/GenBank/DDBJ databases">
        <authorList>
            <person name="Jaros S."/>
            <person name="Januszkiewicz K."/>
            <person name="Wedrychowicz H."/>
        </authorList>
    </citation>
    <scope>NUCLEOTIDE SEQUENCE [LARGE SCALE GENOMIC DNA]</scope>
    <source>
        <strain evidence="2 4">DSM 27621</strain>
    </source>
</reference>
<protein>
    <submittedName>
        <fullName evidence="2">Uncharacterized protein</fullName>
    </submittedName>
</protein>
<evidence type="ECO:0000313" key="2">
    <source>
        <dbReference type="EMBL" id="SHL76307.1"/>
    </source>
</evidence>